<feature type="region of interest" description="Disordered" evidence="1">
    <location>
        <begin position="328"/>
        <end position="353"/>
    </location>
</feature>
<evidence type="ECO:0000313" key="2">
    <source>
        <dbReference type="EMBL" id="SGY78940.1"/>
    </source>
</evidence>
<reference evidence="2 3" key="1">
    <citation type="submission" date="2016-11" db="EMBL/GenBank/DDBJ databases">
        <authorList>
            <person name="Jaros S."/>
            <person name="Januszkiewicz K."/>
            <person name="Wedrychowicz H."/>
        </authorList>
    </citation>
    <scope>NUCLEOTIDE SEQUENCE [LARGE SCALE GENOMIC DNA]</scope>
</reference>
<feature type="region of interest" description="Disordered" evidence="1">
    <location>
        <begin position="37"/>
        <end position="62"/>
    </location>
</feature>
<evidence type="ECO:0000256" key="1">
    <source>
        <dbReference type="SAM" id="MobiDB-lite"/>
    </source>
</evidence>
<protein>
    <submittedName>
        <fullName evidence="2">BQ5605_C008g04996 protein</fullName>
    </submittedName>
</protein>
<feature type="compositionally biased region" description="Low complexity" evidence="1">
    <location>
        <begin position="37"/>
        <end position="52"/>
    </location>
</feature>
<dbReference type="PANTHER" id="PTHR37535">
    <property type="entry name" value="FLUG DOMAIN PROTEIN"/>
    <property type="match status" value="1"/>
</dbReference>
<dbReference type="AlphaFoldDB" id="A0A2X0MBQ5"/>
<gene>
    <name evidence="2" type="primary">BQ5605_C008g04996</name>
    <name evidence="2" type="ORF">BQ5605_C008G04996</name>
</gene>
<dbReference type="EMBL" id="FQNC01000048">
    <property type="protein sequence ID" value="SGY78940.1"/>
    <property type="molecule type" value="Genomic_DNA"/>
</dbReference>
<evidence type="ECO:0000313" key="3">
    <source>
        <dbReference type="Proteomes" id="UP000249464"/>
    </source>
</evidence>
<proteinExistence type="predicted"/>
<organism evidence="2 3">
    <name type="scientific">Microbotryum silenes-dioicae</name>
    <dbReference type="NCBI Taxonomy" id="796604"/>
    <lineage>
        <taxon>Eukaryota</taxon>
        <taxon>Fungi</taxon>
        <taxon>Dikarya</taxon>
        <taxon>Basidiomycota</taxon>
        <taxon>Pucciniomycotina</taxon>
        <taxon>Microbotryomycetes</taxon>
        <taxon>Microbotryales</taxon>
        <taxon>Microbotryaceae</taxon>
        <taxon>Microbotryum</taxon>
    </lineage>
</organism>
<dbReference type="InterPro" id="IPR021842">
    <property type="entry name" value="DUF3435"/>
</dbReference>
<sequence length="353" mass="38475">MDGVTATKLEKKNKSLYISTSFHPTLAPFSPCWQSSSRTTPLRSPPTSTASPHCASTSPSPSLRPGVLDRYVFRASERGNTSTTRGTPCGCEWFGRTLQALGTALGWVVTHTLYAWRRFPANAINVPEVTLAERRLLMAHSAESTAYERYYQSHRTKADTRALVGDRPENRALLTAVNVAEVIADLPMACFPAVRTLRNTGFGVTVAATSSTTDTHDPICSGLDWAAKALPRRDAVATARGYNRSAQALRKRVEELAEVRFVKNISAHTANAQLRVLRLFVHFVARVKETSVSDTITKFFIPGVATPIPDSLVQALMEDATVILGWGTPARRPSRHRACASTTGPPSPPPRPP</sequence>
<dbReference type="Pfam" id="PF11917">
    <property type="entry name" value="DUF3435"/>
    <property type="match status" value="1"/>
</dbReference>
<keyword evidence="3" id="KW-1185">Reference proteome</keyword>
<name>A0A2X0MBQ5_9BASI</name>
<accession>A0A2X0MBQ5</accession>
<dbReference type="Proteomes" id="UP000249464">
    <property type="component" value="Unassembled WGS sequence"/>
</dbReference>
<dbReference type="PANTHER" id="PTHR37535:SF3">
    <property type="entry name" value="FLUG DOMAIN-CONTAINING PROTEIN"/>
    <property type="match status" value="1"/>
</dbReference>